<comment type="similarity">
    <text evidence="2">Belongs to the histone H1/H5 family. HCT subfamily.</text>
</comment>
<evidence type="ECO:0008006" key="5">
    <source>
        <dbReference type="Google" id="ProtNLM"/>
    </source>
</evidence>
<dbReference type="EMBL" id="BAABCV010000003">
    <property type="protein sequence ID" value="GAA4090980.1"/>
    <property type="molecule type" value="Genomic_DNA"/>
</dbReference>
<protein>
    <recommendedName>
        <fullName evidence="5">Histone H1</fullName>
    </recommendedName>
</protein>
<accession>A0ABP7WKJ7</accession>
<reference evidence="4" key="1">
    <citation type="journal article" date="2019" name="Int. J. Syst. Evol. Microbiol.">
        <title>The Global Catalogue of Microorganisms (GCM) 10K type strain sequencing project: providing services to taxonomists for standard genome sequencing and annotation.</title>
        <authorList>
            <consortium name="The Broad Institute Genomics Platform"/>
            <consortium name="The Broad Institute Genome Sequencing Center for Infectious Disease"/>
            <person name="Wu L."/>
            <person name="Ma J."/>
        </authorList>
    </citation>
    <scope>NUCLEOTIDE SEQUENCE [LARGE SCALE GENOMIC DNA]</scope>
    <source>
        <strain evidence="4">JCM 17085</strain>
    </source>
</reference>
<dbReference type="InterPro" id="IPR010886">
    <property type="entry name" value="Hc1"/>
</dbReference>
<gene>
    <name evidence="3" type="ORF">GCM10022392_10940</name>
</gene>
<evidence type="ECO:0000256" key="1">
    <source>
        <dbReference type="ARBA" id="ARBA00002333"/>
    </source>
</evidence>
<proteinExistence type="inferred from homology"/>
<evidence type="ECO:0000256" key="2">
    <source>
        <dbReference type="ARBA" id="ARBA00008424"/>
    </source>
</evidence>
<sequence>MEQIAKLKELIASAEADADKFFTKGNNAAGTRLRNTMQQLKATAQEVRTAVIEKKNAK</sequence>
<evidence type="ECO:0000313" key="4">
    <source>
        <dbReference type="Proteomes" id="UP001500841"/>
    </source>
</evidence>
<evidence type="ECO:0000313" key="3">
    <source>
        <dbReference type="EMBL" id="GAA4090980.1"/>
    </source>
</evidence>
<dbReference type="Proteomes" id="UP001500841">
    <property type="component" value="Unassembled WGS sequence"/>
</dbReference>
<dbReference type="Pfam" id="PF07432">
    <property type="entry name" value="Hc1"/>
    <property type="match status" value="1"/>
</dbReference>
<comment type="caution">
    <text evidence="3">The sequence shown here is derived from an EMBL/GenBank/DDBJ whole genome shotgun (WGS) entry which is preliminary data.</text>
</comment>
<dbReference type="RefSeq" id="WP_345101581.1">
    <property type="nucleotide sequence ID" value="NZ_BAABCV010000003.1"/>
</dbReference>
<organism evidence="3 4">
    <name type="scientific">Mucilaginibacter panaciglaebae</name>
    <dbReference type="NCBI Taxonomy" id="502331"/>
    <lineage>
        <taxon>Bacteria</taxon>
        <taxon>Pseudomonadati</taxon>
        <taxon>Bacteroidota</taxon>
        <taxon>Sphingobacteriia</taxon>
        <taxon>Sphingobacteriales</taxon>
        <taxon>Sphingobacteriaceae</taxon>
        <taxon>Mucilaginibacter</taxon>
    </lineage>
</organism>
<keyword evidence="4" id="KW-1185">Reference proteome</keyword>
<name>A0ABP7WKJ7_9SPHI</name>
<comment type="function">
    <text evidence="1">Might have a role analogous to that of eukaryotic histone proteins.</text>
</comment>